<comment type="caution">
    <text evidence="2">The sequence shown here is derived from an EMBL/GenBank/DDBJ whole genome shotgun (WGS) entry which is preliminary data.</text>
</comment>
<dbReference type="RefSeq" id="WP_127765238.1">
    <property type="nucleotide sequence ID" value="NZ_SADE01000002.1"/>
</dbReference>
<organism evidence="2 3">
    <name type="scientific">Hwanghaeella grinnelliae</name>
    <dbReference type="NCBI Taxonomy" id="2500179"/>
    <lineage>
        <taxon>Bacteria</taxon>
        <taxon>Pseudomonadati</taxon>
        <taxon>Pseudomonadota</taxon>
        <taxon>Alphaproteobacteria</taxon>
        <taxon>Rhodospirillales</taxon>
        <taxon>Rhodospirillaceae</taxon>
        <taxon>Hwanghaeella</taxon>
    </lineage>
</organism>
<dbReference type="AlphaFoldDB" id="A0A437QMK8"/>
<evidence type="ECO:0000256" key="1">
    <source>
        <dbReference type="SAM" id="Coils"/>
    </source>
</evidence>
<accession>A0A437QMK8</accession>
<proteinExistence type="predicted"/>
<dbReference type="EMBL" id="SADE01000002">
    <property type="protein sequence ID" value="RVU35761.1"/>
    <property type="molecule type" value="Genomic_DNA"/>
</dbReference>
<sequence>MALSLGGCSALMNKQIDDSLGDLGNTKITFQEALAYADTKKKELSERVDELEQFDFFTGTAMVVAGIAGLAFGLYDSHVDAIYGAGLVGGSAAAGRAFVPVSARKEAYLSGKAAITCAAVSFSVLEDSSAPAGVAPGAVVDDGTETLGKIAEDLKAYNVTVPNVSVMPAFGLNEFGASAGAGNQLYSKALSNVRDAEKDTLKSVNALSSQIEAAINTRATKLVSAVSVIIVAVNEQLSKARVDPSAAADALNQHMSGAFAEIRKTAEKVMEDAKDVVDETDAAEERAAIMTEILGGSSLQDGASDQLRSNLADIEKAVEDANQEAAKMQILAQKVLAKLGVAEECLSAIN</sequence>
<gene>
    <name evidence="2" type="ORF">EOI86_10850</name>
</gene>
<evidence type="ECO:0000313" key="3">
    <source>
        <dbReference type="Proteomes" id="UP000287447"/>
    </source>
</evidence>
<evidence type="ECO:0000313" key="2">
    <source>
        <dbReference type="EMBL" id="RVU35761.1"/>
    </source>
</evidence>
<feature type="coiled-coil region" evidence="1">
    <location>
        <begin position="266"/>
        <end position="338"/>
    </location>
</feature>
<reference evidence="3" key="1">
    <citation type="submission" date="2019-01" db="EMBL/GenBank/DDBJ databases">
        <title>Gri0909 isolated from a small marine red alga.</title>
        <authorList>
            <person name="Kim J."/>
            <person name="Jeong S.E."/>
            <person name="Jeon C.O."/>
        </authorList>
    </citation>
    <scope>NUCLEOTIDE SEQUENCE [LARGE SCALE GENOMIC DNA]</scope>
    <source>
        <strain evidence="3">Gri0909</strain>
    </source>
</reference>
<keyword evidence="3" id="KW-1185">Reference proteome</keyword>
<protein>
    <submittedName>
        <fullName evidence="2">Uncharacterized protein</fullName>
    </submittedName>
</protein>
<dbReference type="Proteomes" id="UP000287447">
    <property type="component" value="Unassembled WGS sequence"/>
</dbReference>
<name>A0A437QMK8_9PROT</name>
<keyword evidence="1" id="KW-0175">Coiled coil</keyword>